<evidence type="ECO:0000256" key="1">
    <source>
        <dbReference type="SAM" id="MobiDB-lite"/>
    </source>
</evidence>
<dbReference type="AlphaFoldDB" id="A0A0E9THQ4"/>
<organism evidence="2">
    <name type="scientific">Anguilla anguilla</name>
    <name type="common">European freshwater eel</name>
    <name type="synonym">Muraena anguilla</name>
    <dbReference type="NCBI Taxonomy" id="7936"/>
    <lineage>
        <taxon>Eukaryota</taxon>
        <taxon>Metazoa</taxon>
        <taxon>Chordata</taxon>
        <taxon>Craniata</taxon>
        <taxon>Vertebrata</taxon>
        <taxon>Euteleostomi</taxon>
        <taxon>Actinopterygii</taxon>
        <taxon>Neopterygii</taxon>
        <taxon>Teleostei</taxon>
        <taxon>Anguilliformes</taxon>
        <taxon>Anguillidae</taxon>
        <taxon>Anguilla</taxon>
    </lineage>
</organism>
<reference evidence="2" key="2">
    <citation type="journal article" date="2015" name="Fish Shellfish Immunol.">
        <title>Early steps in the European eel (Anguilla anguilla)-Vibrio vulnificus interaction in the gills: Role of the RtxA13 toxin.</title>
        <authorList>
            <person name="Callol A."/>
            <person name="Pajuelo D."/>
            <person name="Ebbesson L."/>
            <person name="Teles M."/>
            <person name="MacKenzie S."/>
            <person name="Amaro C."/>
        </authorList>
    </citation>
    <scope>NUCLEOTIDE SEQUENCE</scope>
</reference>
<accession>A0A0E9THQ4</accession>
<name>A0A0E9THQ4_ANGAN</name>
<protein>
    <submittedName>
        <fullName evidence="2">Uncharacterized protein</fullName>
    </submittedName>
</protein>
<sequence length="21" mass="2428">MAFAYIRPPQHHSDVASLIHH</sequence>
<feature type="region of interest" description="Disordered" evidence="1">
    <location>
        <begin position="1"/>
        <end position="21"/>
    </location>
</feature>
<reference evidence="2" key="1">
    <citation type="submission" date="2014-11" db="EMBL/GenBank/DDBJ databases">
        <authorList>
            <person name="Amaro Gonzalez C."/>
        </authorList>
    </citation>
    <scope>NUCLEOTIDE SEQUENCE</scope>
</reference>
<dbReference type="EMBL" id="GBXM01056349">
    <property type="protein sequence ID" value="JAH52228.1"/>
    <property type="molecule type" value="Transcribed_RNA"/>
</dbReference>
<proteinExistence type="predicted"/>
<evidence type="ECO:0000313" key="2">
    <source>
        <dbReference type="EMBL" id="JAH52228.1"/>
    </source>
</evidence>